<feature type="binding site" evidence="10">
    <location>
        <position position="79"/>
    </location>
    <ligand>
        <name>Na(+)</name>
        <dbReference type="ChEBI" id="CHEBI:29101"/>
        <note>structural</note>
    </ligand>
</feature>
<dbReference type="NCBIfam" id="TIGR00494">
    <property type="entry name" value="crcB"/>
    <property type="match status" value="1"/>
</dbReference>
<keyword evidence="4 10" id="KW-1133">Transmembrane helix</keyword>
<comment type="activity regulation">
    <text evidence="10">Na(+) is not transported, but it plays an essential structural role and its presence is essential for fluoride channel function.</text>
</comment>
<comment type="function">
    <text evidence="9 10">Fluoride-specific ion channel. Important for reducing fluoride concentration in the cell, thus reducing its toxicity.</text>
</comment>
<sequence>MKKYIFIFIGGMLGAILRYLIKNIDITSFYSGVIPLNTLVINICGSFILALVLTTALEVYDFNSNIRLGIATGFLGAFTTFSTLCKESVNLIRQGHYYSSIFYLFSSVILGLIAAYLGVLFTRKVISKLILKNTTLNEVDAEASIDEEV</sequence>
<keyword evidence="10" id="KW-0813">Transport</keyword>
<dbReference type="GO" id="GO:0140114">
    <property type="term" value="P:cellular detoxification of fluoride"/>
    <property type="evidence" value="ECO:0007669"/>
    <property type="project" value="UniProtKB-UniRule"/>
</dbReference>
<evidence type="ECO:0000256" key="2">
    <source>
        <dbReference type="ARBA" id="ARBA00022475"/>
    </source>
</evidence>
<keyword evidence="10" id="KW-0479">Metal-binding</keyword>
<evidence type="ECO:0000256" key="9">
    <source>
        <dbReference type="ARBA" id="ARBA00049940"/>
    </source>
</evidence>
<accession>A0A937FJN7</accession>
<dbReference type="AlphaFoldDB" id="A0A937FJN7"/>
<feature type="transmembrane region" description="Helical" evidence="10">
    <location>
        <begin position="65"/>
        <end position="81"/>
    </location>
</feature>
<dbReference type="PANTHER" id="PTHR28259">
    <property type="entry name" value="FLUORIDE EXPORT PROTEIN 1-RELATED"/>
    <property type="match status" value="1"/>
</dbReference>
<reference evidence="11" key="1">
    <citation type="submission" date="2021-01" db="EMBL/GenBank/DDBJ databases">
        <title>Genome public.</title>
        <authorList>
            <person name="Liu C."/>
            <person name="Sun Q."/>
        </authorList>
    </citation>
    <scope>NUCLEOTIDE SEQUENCE</scope>
    <source>
        <strain evidence="11">YIM B02565</strain>
    </source>
</reference>
<evidence type="ECO:0000256" key="7">
    <source>
        <dbReference type="ARBA" id="ARBA00035120"/>
    </source>
</evidence>
<feature type="binding site" evidence="10">
    <location>
        <position position="76"/>
    </location>
    <ligand>
        <name>Na(+)</name>
        <dbReference type="ChEBI" id="CHEBI:29101"/>
        <note>structural</note>
    </ligand>
</feature>
<evidence type="ECO:0000256" key="1">
    <source>
        <dbReference type="ARBA" id="ARBA00004651"/>
    </source>
</evidence>
<evidence type="ECO:0000256" key="4">
    <source>
        <dbReference type="ARBA" id="ARBA00022989"/>
    </source>
</evidence>
<name>A0A937FJN7_9CLOT</name>
<feature type="transmembrane region" description="Helical" evidence="10">
    <location>
        <begin position="101"/>
        <end position="122"/>
    </location>
</feature>
<dbReference type="EMBL" id="JAESWA010000027">
    <property type="protein sequence ID" value="MBL4933607.1"/>
    <property type="molecule type" value="Genomic_DNA"/>
</dbReference>
<dbReference type="Pfam" id="PF02537">
    <property type="entry name" value="CRCB"/>
    <property type="match status" value="1"/>
</dbReference>
<feature type="transmembrane region" description="Helical" evidence="10">
    <location>
        <begin position="5"/>
        <end position="21"/>
    </location>
</feature>
<protein>
    <recommendedName>
        <fullName evidence="10">Fluoride-specific ion channel FluC</fullName>
    </recommendedName>
</protein>
<dbReference type="InterPro" id="IPR003691">
    <property type="entry name" value="FluC"/>
</dbReference>
<proteinExistence type="inferred from homology"/>
<evidence type="ECO:0000256" key="8">
    <source>
        <dbReference type="ARBA" id="ARBA00035585"/>
    </source>
</evidence>
<keyword evidence="3 10" id="KW-0812">Transmembrane</keyword>
<dbReference type="GO" id="GO:0062054">
    <property type="term" value="F:fluoride channel activity"/>
    <property type="evidence" value="ECO:0007669"/>
    <property type="project" value="UniProtKB-UniRule"/>
</dbReference>
<evidence type="ECO:0000313" key="11">
    <source>
        <dbReference type="EMBL" id="MBL4933607.1"/>
    </source>
</evidence>
<keyword evidence="10" id="KW-0406">Ion transport</keyword>
<comment type="similarity">
    <text evidence="7 10">Belongs to the fluoride channel Fluc/FEX (TC 1.A.43) family.</text>
</comment>
<comment type="catalytic activity">
    <reaction evidence="8">
        <text>fluoride(in) = fluoride(out)</text>
        <dbReference type="Rhea" id="RHEA:76159"/>
        <dbReference type="ChEBI" id="CHEBI:17051"/>
    </reaction>
    <physiologicalReaction direction="left-to-right" evidence="8">
        <dbReference type="Rhea" id="RHEA:76160"/>
    </physiologicalReaction>
</comment>
<keyword evidence="2 10" id="KW-1003">Cell membrane</keyword>
<comment type="subcellular location">
    <subcellularLocation>
        <location evidence="1 10">Cell membrane</location>
        <topology evidence="1 10">Multi-pass membrane protein</topology>
    </subcellularLocation>
</comment>
<dbReference type="GO" id="GO:0005886">
    <property type="term" value="C:plasma membrane"/>
    <property type="evidence" value="ECO:0007669"/>
    <property type="project" value="UniProtKB-SubCell"/>
</dbReference>
<evidence type="ECO:0000256" key="10">
    <source>
        <dbReference type="HAMAP-Rule" id="MF_00454"/>
    </source>
</evidence>
<keyword evidence="6 10" id="KW-0407">Ion channel</keyword>
<feature type="transmembrane region" description="Helical" evidence="10">
    <location>
        <begin position="33"/>
        <end position="53"/>
    </location>
</feature>
<dbReference type="GO" id="GO:0046872">
    <property type="term" value="F:metal ion binding"/>
    <property type="evidence" value="ECO:0007669"/>
    <property type="project" value="UniProtKB-KW"/>
</dbReference>
<dbReference type="Proteomes" id="UP000623681">
    <property type="component" value="Unassembled WGS sequence"/>
</dbReference>
<organism evidence="11 12">
    <name type="scientific">Clostridium paridis</name>
    <dbReference type="NCBI Taxonomy" id="2803863"/>
    <lineage>
        <taxon>Bacteria</taxon>
        <taxon>Bacillati</taxon>
        <taxon>Bacillota</taxon>
        <taxon>Clostridia</taxon>
        <taxon>Eubacteriales</taxon>
        <taxon>Clostridiaceae</taxon>
        <taxon>Clostridium</taxon>
    </lineage>
</organism>
<keyword evidence="10" id="KW-0915">Sodium</keyword>
<dbReference type="PANTHER" id="PTHR28259:SF1">
    <property type="entry name" value="FLUORIDE EXPORT PROTEIN 1-RELATED"/>
    <property type="match status" value="1"/>
</dbReference>
<comment type="caution">
    <text evidence="11">The sequence shown here is derived from an EMBL/GenBank/DDBJ whole genome shotgun (WGS) entry which is preliminary data.</text>
</comment>
<evidence type="ECO:0000256" key="6">
    <source>
        <dbReference type="ARBA" id="ARBA00023303"/>
    </source>
</evidence>
<keyword evidence="5 10" id="KW-0472">Membrane</keyword>
<evidence type="ECO:0000313" key="12">
    <source>
        <dbReference type="Proteomes" id="UP000623681"/>
    </source>
</evidence>
<evidence type="ECO:0000256" key="5">
    <source>
        <dbReference type="ARBA" id="ARBA00023136"/>
    </source>
</evidence>
<gene>
    <name evidence="10 11" type="primary">crcB</name>
    <name evidence="10" type="synonym">fluC</name>
    <name evidence="11" type="ORF">JK634_17630</name>
</gene>
<dbReference type="HAMAP" id="MF_00454">
    <property type="entry name" value="FluC"/>
    <property type="match status" value="1"/>
</dbReference>
<evidence type="ECO:0000256" key="3">
    <source>
        <dbReference type="ARBA" id="ARBA00022692"/>
    </source>
</evidence>
<keyword evidence="12" id="KW-1185">Reference proteome</keyword>
<dbReference type="RefSeq" id="WP_202769050.1">
    <property type="nucleotide sequence ID" value="NZ_JAESWA010000027.1"/>
</dbReference>